<name>A0ACC6P3F4_9BURK</name>
<comment type="caution">
    <text evidence="1">The sequence shown here is derived from an EMBL/GenBank/DDBJ whole genome shotgun (WGS) entry which is preliminary data.</text>
</comment>
<keyword evidence="1" id="KW-0808">Transferase</keyword>
<accession>A0ACC6P3F4</accession>
<dbReference type="EMBL" id="JAWDIE010000014">
    <property type="protein sequence ID" value="MEJ7138734.1"/>
    <property type="molecule type" value="Genomic_DNA"/>
</dbReference>
<dbReference type="EC" id="2.1.1.222" evidence="1"/>
<reference evidence="1" key="1">
    <citation type="submission" date="2023-10" db="EMBL/GenBank/DDBJ databases">
        <title>Amphibacter perezi, gen. nov., sp. nov. a novel taxa of the family Comamonadaceae, class Betaproteobacteria isolated from the skin microbiota of Pelophylax perezi from different populations.</title>
        <authorList>
            <person name="Costa S."/>
            <person name="Proenca D.N."/>
            <person name="Lopes I."/>
            <person name="Morais P.V."/>
        </authorList>
    </citation>
    <scope>NUCLEOTIDE SEQUENCE</scope>
    <source>
        <strain evidence="1">SL12-8</strain>
    </source>
</reference>
<evidence type="ECO:0000313" key="1">
    <source>
        <dbReference type="EMBL" id="MEJ7138734.1"/>
    </source>
</evidence>
<gene>
    <name evidence="1" type="primary">ubiG</name>
    <name evidence="1" type="ORF">RV045_09905</name>
</gene>
<dbReference type="EC" id="2.1.1.64" evidence="1"/>
<keyword evidence="1" id="KW-0489">Methyltransferase</keyword>
<protein>
    <submittedName>
        <fullName evidence="1">Bifunctional 2-polyprenyl-6-hydroxyphenol methylase/3-demethylubiquinol 3-O-methyltransferase UbiG</fullName>
        <ecNumber evidence="1">2.1.1.222</ecNumber>
        <ecNumber evidence="1">2.1.1.64</ecNumber>
    </submittedName>
</protein>
<organism evidence="1 2">
    <name type="scientific">Amphibiibacter pelophylacis</name>
    <dbReference type="NCBI Taxonomy" id="1799477"/>
    <lineage>
        <taxon>Bacteria</taxon>
        <taxon>Pseudomonadati</taxon>
        <taxon>Pseudomonadota</taxon>
        <taxon>Betaproteobacteria</taxon>
        <taxon>Burkholderiales</taxon>
        <taxon>Sphaerotilaceae</taxon>
        <taxon>Amphibiibacter</taxon>
    </lineage>
</organism>
<sequence>MTVAAANVNPQEIGKFAALAQHWWDPDGEFKTLHDINPLRTRWITAQAQVEGRDVLDVGCGGGLLTESLGRNARSALGVDLADASLQVARLHALEQGLEHIRYETIAAEALAEREPQRYDVVSCMEMLEHVPDPVSIVAACARLVKPGGQVFFSTLNRHPAAFLGAIVAAEYLTGLIPRGTHDYAQFIQPAELAAWARHAGLQLERVAGLGYNPITRRAWISARTPINYMMSCRRPLQG</sequence>
<evidence type="ECO:0000313" key="2">
    <source>
        <dbReference type="Proteomes" id="UP001364695"/>
    </source>
</evidence>
<dbReference type="Proteomes" id="UP001364695">
    <property type="component" value="Unassembled WGS sequence"/>
</dbReference>
<proteinExistence type="predicted"/>
<keyword evidence="2" id="KW-1185">Reference proteome</keyword>